<dbReference type="GO" id="GO:0030288">
    <property type="term" value="C:outer membrane-bounded periplasmic space"/>
    <property type="evidence" value="ECO:0007669"/>
    <property type="project" value="TreeGrafter"/>
</dbReference>
<dbReference type="Gene3D" id="1.25.40.880">
    <property type="entry name" value="Alkyl sulfatase, dimerisation domain"/>
    <property type="match status" value="1"/>
</dbReference>
<dbReference type="Proteomes" id="UP000004893">
    <property type="component" value="Unassembled WGS sequence"/>
</dbReference>
<keyword evidence="2" id="KW-0479">Metal-binding</keyword>
<evidence type="ECO:0000256" key="7">
    <source>
        <dbReference type="ARBA" id="ARBA00068034"/>
    </source>
</evidence>
<dbReference type="InterPro" id="IPR001279">
    <property type="entry name" value="Metallo-B-lactamas"/>
</dbReference>
<dbReference type="InterPro" id="IPR036527">
    <property type="entry name" value="SCP2_sterol-bd_dom_sf"/>
</dbReference>
<evidence type="ECO:0000256" key="3">
    <source>
        <dbReference type="ARBA" id="ARBA00022801"/>
    </source>
</evidence>
<evidence type="ECO:0000256" key="9">
    <source>
        <dbReference type="SAM" id="MobiDB-lite"/>
    </source>
</evidence>
<dbReference type="EMBL" id="ABYI02000034">
    <property type="protein sequence ID" value="EEG73041.1"/>
    <property type="molecule type" value="Genomic_DNA"/>
</dbReference>
<dbReference type="CDD" id="cd07710">
    <property type="entry name" value="arylsulfatase_Sdsa1-like_MBL-fold"/>
    <property type="match status" value="1"/>
</dbReference>
<keyword evidence="13" id="KW-1185">Reference proteome</keyword>
<dbReference type="GO" id="GO:0018741">
    <property type="term" value="F:linear primary-alkylsulfatase activity"/>
    <property type="evidence" value="ECO:0007669"/>
    <property type="project" value="UniProtKB-EC"/>
</dbReference>
<dbReference type="HOGENOM" id="CLU_014655_1_0_9"/>
<dbReference type="FunFam" id="3.60.15.30:FF:000001">
    <property type="entry name" value="Alkyl/aryl-sulfatase BDS1"/>
    <property type="match status" value="1"/>
</dbReference>
<sequence length="676" mass="75779">MLDGKEGGQVMKYKKIWSCILTTACVVSLAACAAAPGNEGNGGKDGGSSKKAKKATGMTKKNNEEVYDLLDFDDKQEMEFAKKNLLAAPSELEIKDENGKTVWSQKAYSFLEDREAPDTVNPSLWRSTQMNHLYGLFEVTDGIYQVRGYDMTNITFIQGETGWIVFDPLISTECSKAALELVNEELGERPVVGIVMSHPHVDHYGGIKGIISEEEVAERRIPVIAPEGFEEHAVSENVYAGNAMGRRAGYQYGTMLESSETGAMAIGIGMGQSTGTISYIPPNDIIKATGDRRTIDGVEMEFQMTPGTEAPAEMNTWFPQKKALWMAENCTGTLHNLYTLRGAQVRDGNAWAEYIMEAVTLYGEEADVVFQAHNWPHWGNGVIRNYMKDTAAMYKFINDQTLMYINEGYTSDEIANMITLPERLEKNWYTRQYYGTVAHNSKAVYQRYMGWYDANPVNLNRLAPTDRAKKYMEYLGDADAVLQKAEEDYEKGEYQWVAEITNMIVFAEPDNERARSLCADALEQLGYQAESGTWRNAYLSGAKELREGTEADPDIKANVSPDLMKSMTPEMMLDYLGILLDANKAQDVNLRINLNFTDEDPYLLTVESGVVLYQKNAGALDADATLTLPRLGMFAILNDDKEQQKSVIRVEGDPEVLEKLTEHMVKFDFFFHIIEP</sequence>
<dbReference type="SUPFAM" id="SSF56281">
    <property type="entry name" value="Metallo-hydrolase/oxidoreductase"/>
    <property type="match status" value="1"/>
</dbReference>
<dbReference type="PANTHER" id="PTHR43223">
    <property type="entry name" value="ALKYL/ARYL-SULFATASE"/>
    <property type="match status" value="1"/>
</dbReference>
<dbReference type="PANTHER" id="PTHR43223:SF1">
    <property type="entry name" value="ALKYL_ARYL-SULFATASE BDS1"/>
    <property type="match status" value="1"/>
</dbReference>
<evidence type="ECO:0000256" key="4">
    <source>
        <dbReference type="ARBA" id="ARBA00022833"/>
    </source>
</evidence>
<organism evidence="12 13">
    <name type="scientific">[Clostridium] hylemonae DSM 15053</name>
    <dbReference type="NCBI Taxonomy" id="553973"/>
    <lineage>
        <taxon>Bacteria</taxon>
        <taxon>Bacillati</taxon>
        <taxon>Bacillota</taxon>
        <taxon>Clostridia</taxon>
        <taxon>Lachnospirales</taxon>
        <taxon>Lachnospiraceae</taxon>
    </lineage>
</organism>
<comment type="similarity">
    <text evidence="5">Belongs to the metallo-beta-lactamase superfamily. Type III sulfatase family.</text>
</comment>
<dbReference type="InterPro" id="IPR044097">
    <property type="entry name" value="Bds1/SdsA1_MBL-fold"/>
</dbReference>
<feature type="domain" description="Metallo-beta-lactamase" evidence="11">
    <location>
        <begin position="151"/>
        <end position="373"/>
    </location>
</feature>
<dbReference type="InterPro" id="IPR052195">
    <property type="entry name" value="Bact_Alkyl/Aryl-Sulfatase"/>
</dbReference>
<dbReference type="SMART" id="SM00849">
    <property type="entry name" value="Lactamase_B"/>
    <property type="match status" value="1"/>
</dbReference>
<name>C0C4P8_9FIRM</name>
<keyword evidence="3" id="KW-0378">Hydrolase</keyword>
<evidence type="ECO:0000256" key="6">
    <source>
        <dbReference type="ARBA" id="ARBA00066568"/>
    </source>
</evidence>
<dbReference type="STRING" id="553973.CLOHYLEM_07064"/>
<reference evidence="12" key="2">
    <citation type="submission" date="2013-06" db="EMBL/GenBank/DDBJ databases">
        <title>Draft genome sequence of Clostridium hylemonae (DSM 15053).</title>
        <authorList>
            <person name="Sudarsanam P."/>
            <person name="Ley R."/>
            <person name="Guruge J."/>
            <person name="Turnbaugh P.J."/>
            <person name="Mahowald M."/>
            <person name="Liep D."/>
            <person name="Gordon J."/>
        </authorList>
    </citation>
    <scope>NUCLEOTIDE SEQUENCE</scope>
    <source>
        <strain evidence="12">DSM 15053</strain>
    </source>
</reference>
<dbReference type="PROSITE" id="PS51257">
    <property type="entry name" value="PROKAR_LIPOPROTEIN"/>
    <property type="match status" value="1"/>
</dbReference>
<dbReference type="Gene3D" id="3.30.1050.10">
    <property type="entry name" value="SCP2 sterol-binding domain"/>
    <property type="match status" value="1"/>
</dbReference>
<dbReference type="InterPro" id="IPR029229">
    <property type="entry name" value="Alkyl_sulf_C"/>
</dbReference>
<dbReference type="EC" id="3.1.6.21" evidence="6"/>
<evidence type="ECO:0000256" key="5">
    <source>
        <dbReference type="ARBA" id="ARBA00033751"/>
    </source>
</evidence>
<dbReference type="FunFam" id="1.25.40.880:FF:000001">
    <property type="entry name" value="SDS hydrolase SdsA1"/>
    <property type="match status" value="1"/>
</dbReference>
<dbReference type="Pfam" id="PF14864">
    <property type="entry name" value="Alkyl_sulf_C"/>
    <property type="match status" value="1"/>
</dbReference>
<dbReference type="InterPro" id="IPR029228">
    <property type="entry name" value="Alkyl_sulf_dimr"/>
</dbReference>
<feature type="signal peptide" evidence="10">
    <location>
        <begin position="1"/>
        <end position="33"/>
    </location>
</feature>
<dbReference type="GO" id="GO:0046983">
    <property type="term" value="F:protein dimerization activity"/>
    <property type="evidence" value="ECO:0007669"/>
    <property type="project" value="InterPro"/>
</dbReference>
<proteinExistence type="inferred from homology"/>
<feature type="region of interest" description="Disordered" evidence="9">
    <location>
        <begin position="37"/>
        <end position="57"/>
    </location>
</feature>
<dbReference type="Pfam" id="PF00753">
    <property type="entry name" value="Lactamase_B"/>
    <property type="match status" value="1"/>
</dbReference>
<evidence type="ECO:0000313" key="13">
    <source>
        <dbReference type="Proteomes" id="UP000004893"/>
    </source>
</evidence>
<evidence type="ECO:0000256" key="8">
    <source>
        <dbReference type="ARBA" id="ARBA00075789"/>
    </source>
</evidence>
<dbReference type="GO" id="GO:0018909">
    <property type="term" value="P:dodecyl sulfate metabolic process"/>
    <property type="evidence" value="ECO:0007669"/>
    <property type="project" value="InterPro"/>
</dbReference>
<reference evidence="12" key="1">
    <citation type="submission" date="2009-02" db="EMBL/GenBank/DDBJ databases">
        <authorList>
            <person name="Fulton L."/>
            <person name="Clifton S."/>
            <person name="Fulton B."/>
            <person name="Xu J."/>
            <person name="Minx P."/>
            <person name="Pepin K.H."/>
            <person name="Johnson M."/>
            <person name="Bhonagiri V."/>
            <person name="Nash W.E."/>
            <person name="Mardis E.R."/>
            <person name="Wilson R.K."/>
        </authorList>
    </citation>
    <scope>NUCLEOTIDE SEQUENCE [LARGE SCALE GENOMIC DNA]</scope>
    <source>
        <strain evidence="12">DSM 15053</strain>
    </source>
</reference>
<protein>
    <recommendedName>
        <fullName evidence="7">Linear primary-alkylsulfatase</fullName>
        <ecNumber evidence="6">3.1.6.21</ecNumber>
    </recommendedName>
    <alternativeName>
        <fullName evidence="8">Type III linear primary-alkylsulfatase</fullName>
    </alternativeName>
</protein>
<dbReference type="GO" id="GO:0046872">
    <property type="term" value="F:metal ion binding"/>
    <property type="evidence" value="ECO:0007669"/>
    <property type="project" value="UniProtKB-KW"/>
</dbReference>
<dbReference type="eggNOG" id="COG2015">
    <property type="taxonomic scope" value="Bacteria"/>
</dbReference>
<evidence type="ECO:0000313" key="12">
    <source>
        <dbReference type="EMBL" id="EEG73041.1"/>
    </source>
</evidence>
<evidence type="ECO:0000256" key="1">
    <source>
        <dbReference type="ARBA" id="ARBA00001947"/>
    </source>
</evidence>
<accession>C0C4P8</accession>
<dbReference type="InterPro" id="IPR038536">
    <property type="entry name" value="Alkyl/aryl-sulf_dimr_sf"/>
</dbReference>
<dbReference type="Gene3D" id="3.60.15.30">
    <property type="entry name" value="Metallo-beta-lactamase domain"/>
    <property type="match status" value="1"/>
</dbReference>
<keyword evidence="4" id="KW-0862">Zinc</keyword>
<keyword evidence="10" id="KW-0732">Signal</keyword>
<evidence type="ECO:0000256" key="10">
    <source>
        <dbReference type="SAM" id="SignalP"/>
    </source>
</evidence>
<comment type="cofactor">
    <cofactor evidence="1">
        <name>Zn(2+)</name>
        <dbReference type="ChEBI" id="CHEBI:29105"/>
    </cofactor>
</comment>
<dbReference type="InterPro" id="IPR036866">
    <property type="entry name" value="RibonucZ/Hydroxyglut_hydro"/>
</dbReference>
<gene>
    <name evidence="12" type="ORF">CLOHYLEM_07064</name>
</gene>
<evidence type="ECO:0000256" key="2">
    <source>
        <dbReference type="ARBA" id="ARBA00022723"/>
    </source>
</evidence>
<evidence type="ECO:0000259" key="11">
    <source>
        <dbReference type="SMART" id="SM00849"/>
    </source>
</evidence>
<feature type="chain" id="PRO_5002896876" description="Linear primary-alkylsulfatase" evidence="10">
    <location>
        <begin position="34"/>
        <end position="676"/>
    </location>
</feature>
<comment type="caution">
    <text evidence="12">The sequence shown here is derived from an EMBL/GenBank/DDBJ whole genome shotgun (WGS) entry which is preliminary data.</text>
</comment>
<dbReference type="SUPFAM" id="SSF55718">
    <property type="entry name" value="SCP-like"/>
    <property type="match status" value="1"/>
</dbReference>
<dbReference type="Pfam" id="PF14863">
    <property type="entry name" value="Alkyl_sulf_dimr"/>
    <property type="match status" value="1"/>
</dbReference>
<dbReference type="AlphaFoldDB" id="C0C4P8"/>